<dbReference type="GO" id="GO:0005829">
    <property type="term" value="C:cytosol"/>
    <property type="evidence" value="ECO:0007669"/>
    <property type="project" value="TreeGrafter"/>
</dbReference>
<dbReference type="STRING" id="947166.A0A1D1VU49"/>
<keyword evidence="1" id="KW-0106">Calcium</keyword>
<dbReference type="OrthoDB" id="428774at2759"/>
<keyword evidence="5" id="KW-1185">Reference proteome</keyword>
<feature type="domain" description="EF-hand" evidence="3">
    <location>
        <begin position="178"/>
        <end position="213"/>
    </location>
</feature>
<dbReference type="InterPro" id="IPR002048">
    <property type="entry name" value="EF_hand_dom"/>
</dbReference>
<feature type="compositionally biased region" description="Basic and acidic residues" evidence="2">
    <location>
        <begin position="8"/>
        <end position="21"/>
    </location>
</feature>
<comment type="caution">
    <text evidence="4">The sequence shown here is derived from an EMBL/GenBank/DDBJ whole genome shotgun (WGS) entry which is preliminary data.</text>
</comment>
<dbReference type="GO" id="GO:0005509">
    <property type="term" value="F:calcium ion binding"/>
    <property type="evidence" value="ECO:0007669"/>
    <property type="project" value="InterPro"/>
</dbReference>
<dbReference type="SUPFAM" id="SSF47473">
    <property type="entry name" value="EF-hand"/>
    <property type="match status" value="2"/>
</dbReference>
<dbReference type="GO" id="GO:0030425">
    <property type="term" value="C:dendrite"/>
    <property type="evidence" value="ECO:0007669"/>
    <property type="project" value="TreeGrafter"/>
</dbReference>
<dbReference type="Pfam" id="PF13499">
    <property type="entry name" value="EF-hand_7"/>
    <property type="match status" value="2"/>
</dbReference>
<evidence type="ECO:0000256" key="1">
    <source>
        <dbReference type="ARBA" id="ARBA00022837"/>
    </source>
</evidence>
<dbReference type="GO" id="GO:0043195">
    <property type="term" value="C:terminal bouton"/>
    <property type="evidence" value="ECO:0007669"/>
    <property type="project" value="TreeGrafter"/>
</dbReference>
<organism evidence="4 5">
    <name type="scientific">Ramazzottius varieornatus</name>
    <name type="common">Water bear</name>
    <name type="synonym">Tardigrade</name>
    <dbReference type="NCBI Taxonomy" id="947166"/>
    <lineage>
        <taxon>Eukaryota</taxon>
        <taxon>Metazoa</taxon>
        <taxon>Ecdysozoa</taxon>
        <taxon>Tardigrada</taxon>
        <taxon>Eutardigrada</taxon>
        <taxon>Parachela</taxon>
        <taxon>Hypsibioidea</taxon>
        <taxon>Ramazzottiidae</taxon>
        <taxon>Ramazzottius</taxon>
    </lineage>
</organism>
<proteinExistence type="predicted"/>
<dbReference type="AlphaFoldDB" id="A0A1D1VU49"/>
<feature type="region of interest" description="Disordered" evidence="2">
    <location>
        <begin position="1"/>
        <end position="21"/>
    </location>
</feature>
<dbReference type="Pfam" id="PF13202">
    <property type="entry name" value="EF-hand_5"/>
    <property type="match status" value="1"/>
</dbReference>
<feature type="domain" description="EF-hand" evidence="3">
    <location>
        <begin position="130"/>
        <end position="165"/>
    </location>
</feature>
<accession>A0A1D1VU49</accession>
<dbReference type="PANTHER" id="PTHR19972:SF10">
    <property type="entry name" value="CALBINDIN-32"/>
    <property type="match status" value="1"/>
</dbReference>
<evidence type="ECO:0000256" key="2">
    <source>
        <dbReference type="SAM" id="MobiDB-lite"/>
    </source>
</evidence>
<dbReference type="InterPro" id="IPR051001">
    <property type="entry name" value="Calbindin_Ca-bind"/>
</dbReference>
<reference evidence="4 5" key="1">
    <citation type="journal article" date="2016" name="Nat. Commun.">
        <title>Extremotolerant tardigrade genome and improved radiotolerance of human cultured cells by tardigrade-unique protein.</title>
        <authorList>
            <person name="Hashimoto T."/>
            <person name="Horikawa D.D."/>
            <person name="Saito Y."/>
            <person name="Kuwahara H."/>
            <person name="Kozuka-Hata H."/>
            <person name="Shin-I T."/>
            <person name="Minakuchi Y."/>
            <person name="Ohishi K."/>
            <person name="Motoyama A."/>
            <person name="Aizu T."/>
            <person name="Enomoto A."/>
            <person name="Kondo K."/>
            <person name="Tanaka S."/>
            <person name="Hara Y."/>
            <person name="Koshikawa S."/>
            <person name="Sagara H."/>
            <person name="Miura T."/>
            <person name="Yokobori S."/>
            <person name="Miyagawa K."/>
            <person name="Suzuki Y."/>
            <person name="Kubo T."/>
            <person name="Oyama M."/>
            <person name="Kohara Y."/>
            <person name="Fujiyama A."/>
            <person name="Arakawa K."/>
            <person name="Katayama T."/>
            <person name="Toyoda A."/>
            <person name="Kunieda T."/>
        </authorList>
    </citation>
    <scope>NUCLEOTIDE SEQUENCE [LARGE SCALE GENOMIC DNA]</scope>
    <source>
        <strain evidence="4 5">YOKOZUNA-1</strain>
    </source>
</reference>
<dbReference type="SMART" id="SM00054">
    <property type="entry name" value="EFh"/>
    <property type="match status" value="6"/>
</dbReference>
<dbReference type="GO" id="GO:0099509">
    <property type="term" value="P:regulation of presynaptic cytosolic calcium ion concentration"/>
    <property type="evidence" value="ECO:0007669"/>
    <property type="project" value="TreeGrafter"/>
</dbReference>
<sequence length="359" mass="41162">MARRTSRLRVEERGDRRGSKSHNFVERMLQRSDGSMKADIFLQVFKYYDRDGNRYLEKEELDAFLKDFLNSSMFGTGGNVTDEEVAALKVTFLQEFDDNRDGKISVGELSAILPVDEGFFALFRLDNVTDNGVDYMKIWKKYDRDLSGYIEKHELKEFLRDLIRNASVDRREHINEERLDQYTQTILELFDINNDGKLGLSELCRMLPDSENFVQLVLDKAIALDRLSQSDVDGLLDKYDKDGNGTLEGSELTRLVHDILAMTQKDGYYNASDVYDLEQALLRGCDIDRDGHINRKELAVILLAIADAGDNVQQVESAAEEFSRRVFQGRKGQHIMSYVPMKETTTTTTTTTTSRSHNK</sequence>
<evidence type="ECO:0000313" key="4">
    <source>
        <dbReference type="EMBL" id="GAV02109.1"/>
    </source>
</evidence>
<evidence type="ECO:0000313" key="5">
    <source>
        <dbReference type="Proteomes" id="UP000186922"/>
    </source>
</evidence>
<protein>
    <recommendedName>
        <fullName evidence="3">EF-hand domain-containing protein</fullName>
    </recommendedName>
</protein>
<feature type="domain" description="EF-hand" evidence="3">
    <location>
        <begin position="227"/>
        <end position="262"/>
    </location>
</feature>
<gene>
    <name evidence="4" type="primary">RvY_12713-1</name>
    <name evidence="4" type="synonym">RvY_12713.1</name>
    <name evidence="4" type="ORF">RvY_12713</name>
</gene>
<dbReference type="GO" id="GO:1900271">
    <property type="term" value="P:regulation of long-term synaptic potentiation"/>
    <property type="evidence" value="ECO:0007669"/>
    <property type="project" value="TreeGrafter"/>
</dbReference>
<name>A0A1D1VU49_RAMVA</name>
<dbReference type="PANTHER" id="PTHR19972">
    <property type="entry name" value="CALBINDIN"/>
    <property type="match status" value="1"/>
</dbReference>
<dbReference type="Gene3D" id="1.10.238.10">
    <property type="entry name" value="EF-hand"/>
    <property type="match status" value="3"/>
</dbReference>
<evidence type="ECO:0000259" key="3">
    <source>
        <dbReference type="PROSITE" id="PS50222"/>
    </source>
</evidence>
<feature type="domain" description="EF-hand" evidence="3">
    <location>
        <begin position="36"/>
        <end position="71"/>
    </location>
</feature>
<dbReference type="PROSITE" id="PS00018">
    <property type="entry name" value="EF_HAND_1"/>
    <property type="match status" value="5"/>
</dbReference>
<dbReference type="InterPro" id="IPR018247">
    <property type="entry name" value="EF_Hand_1_Ca_BS"/>
</dbReference>
<dbReference type="PROSITE" id="PS50222">
    <property type="entry name" value="EF_HAND_2"/>
    <property type="match status" value="5"/>
</dbReference>
<dbReference type="InterPro" id="IPR011992">
    <property type="entry name" value="EF-hand-dom_pair"/>
</dbReference>
<dbReference type="GO" id="GO:0005634">
    <property type="term" value="C:nucleus"/>
    <property type="evidence" value="ECO:0007669"/>
    <property type="project" value="TreeGrafter"/>
</dbReference>
<dbReference type="EMBL" id="BDGG01000008">
    <property type="protein sequence ID" value="GAV02109.1"/>
    <property type="molecule type" value="Genomic_DNA"/>
</dbReference>
<dbReference type="Proteomes" id="UP000186922">
    <property type="component" value="Unassembled WGS sequence"/>
</dbReference>
<feature type="domain" description="EF-hand" evidence="3">
    <location>
        <begin position="83"/>
        <end position="119"/>
    </location>
</feature>